<geneLocation type="plasmid" evidence="2">
    <name>pGTC3</name>
</geneLocation>
<keyword evidence="1" id="KW-0175">Coiled coil</keyword>
<accession>A0A1W6QXY0</accession>
<keyword evidence="2" id="KW-0614">Plasmid</keyword>
<reference evidence="2" key="1">
    <citation type="submission" date="2016-12" db="EMBL/GenBank/DDBJ databases">
        <title>Characterization of a Plasmid Isolated from Enterococcus faecalis found in the Fecal Material of a Blue Whale.</title>
        <authorList>
            <person name="McLaughlin R."/>
        </authorList>
    </citation>
    <scope>NUCLEOTIDE SEQUENCE</scope>
    <source>
        <strain evidence="2">3</strain>
        <plasmid evidence="2">pGTC3</plasmid>
    </source>
</reference>
<proteinExistence type="predicted"/>
<dbReference type="EMBL" id="KY303941">
    <property type="protein sequence ID" value="ARO46307.1"/>
    <property type="molecule type" value="Genomic_DNA"/>
</dbReference>
<dbReference type="AlphaFoldDB" id="A0A1W6QXY0"/>
<evidence type="ECO:0000256" key="1">
    <source>
        <dbReference type="SAM" id="Coils"/>
    </source>
</evidence>
<feature type="coiled-coil region" evidence="1">
    <location>
        <begin position="46"/>
        <end position="73"/>
    </location>
</feature>
<sequence>MKYSSVKGLYEVFGLENMDFEDFCWHLYKNGIITAKECIKYKRMERNKMSKVVKRLETEIKTLEKELNQRSIQGINGDLTNVKVQGKIKLNPDQQIVLDWLKTNVEEYDMYPMFNIYLLEEWKPKIESKELKDIDIAYWSLNPKQQAQVLQVFGEWCNEREEANESNS</sequence>
<evidence type="ECO:0000313" key="2">
    <source>
        <dbReference type="EMBL" id="ARO46307.1"/>
    </source>
</evidence>
<protein>
    <submittedName>
        <fullName evidence="2">Uncharacterized protein</fullName>
    </submittedName>
</protein>
<name>A0A1W6QXY0_ENTFL</name>
<organism evidence="2">
    <name type="scientific">Enterococcus faecalis</name>
    <name type="common">Streptococcus faecalis</name>
    <dbReference type="NCBI Taxonomy" id="1351"/>
    <lineage>
        <taxon>Bacteria</taxon>
        <taxon>Bacillati</taxon>
        <taxon>Bacillota</taxon>
        <taxon>Bacilli</taxon>
        <taxon>Lactobacillales</taxon>
        <taxon>Enterococcaceae</taxon>
        <taxon>Enterococcus</taxon>
    </lineage>
</organism>
<dbReference type="RefSeq" id="WP_217080812.1">
    <property type="nucleotide sequence ID" value="NZ_KY303941.1"/>
</dbReference>